<organism evidence="8 9">
    <name type="scientific">Phytophthora cactorum</name>
    <dbReference type="NCBI Taxonomy" id="29920"/>
    <lineage>
        <taxon>Eukaryota</taxon>
        <taxon>Sar</taxon>
        <taxon>Stramenopiles</taxon>
        <taxon>Oomycota</taxon>
        <taxon>Peronosporomycetes</taxon>
        <taxon>Peronosporales</taxon>
        <taxon>Peronosporaceae</taxon>
        <taxon>Phytophthora</taxon>
    </lineage>
</organism>
<dbReference type="AlphaFoldDB" id="A0A329RQD4"/>
<reference evidence="8 9" key="1">
    <citation type="submission" date="2018-01" db="EMBL/GenBank/DDBJ databases">
        <title>Draft genome of the strawberry crown rot pathogen Phytophthora cactorum.</title>
        <authorList>
            <person name="Armitage A.D."/>
            <person name="Lysoe E."/>
            <person name="Nellist C.F."/>
            <person name="Harrison R.J."/>
            <person name="Brurberg M.B."/>
        </authorList>
    </citation>
    <scope>NUCLEOTIDE SEQUENCE [LARGE SCALE GENOMIC DNA]</scope>
    <source>
        <strain evidence="8 9">10300</strain>
    </source>
</reference>
<dbReference type="EMBL" id="MJFZ01000629">
    <property type="protein sequence ID" value="RAW26651.1"/>
    <property type="molecule type" value="Genomic_DNA"/>
</dbReference>
<reference evidence="7" key="2">
    <citation type="submission" date="2018-05" db="EMBL/GenBank/DDBJ databases">
        <title>Effector identification in a new, highly contiguous assembly of the strawberry crown rot pathogen Phytophthora cactorum.</title>
        <authorList>
            <person name="Armitage A.D."/>
            <person name="Nellist C.F."/>
            <person name="Bates H."/>
            <person name="Vickerstaff R.J."/>
            <person name="Harrison R.J."/>
        </authorList>
    </citation>
    <scope>NUCLEOTIDE SEQUENCE</scope>
    <source>
        <strain evidence="7">P421</strain>
    </source>
</reference>
<dbReference type="PANTHER" id="PTHR22950:SF349">
    <property type="entry name" value="AMINO ACID TRANSPORTER TRANSMEMBRANE DOMAIN-CONTAINING PROTEIN"/>
    <property type="match status" value="1"/>
</dbReference>
<feature type="transmembrane region" description="Helical" evidence="5">
    <location>
        <begin position="58"/>
        <end position="78"/>
    </location>
</feature>
<evidence type="ECO:0000256" key="5">
    <source>
        <dbReference type="SAM" id="Phobius"/>
    </source>
</evidence>
<evidence type="ECO:0000313" key="9">
    <source>
        <dbReference type="Proteomes" id="UP000251314"/>
    </source>
</evidence>
<dbReference type="GO" id="GO:0015179">
    <property type="term" value="F:L-amino acid transmembrane transporter activity"/>
    <property type="evidence" value="ECO:0007669"/>
    <property type="project" value="TreeGrafter"/>
</dbReference>
<dbReference type="Proteomes" id="UP000251314">
    <property type="component" value="Unassembled WGS sequence"/>
</dbReference>
<evidence type="ECO:0000256" key="1">
    <source>
        <dbReference type="ARBA" id="ARBA00004141"/>
    </source>
</evidence>
<feature type="transmembrane region" description="Helical" evidence="5">
    <location>
        <begin position="12"/>
        <end position="38"/>
    </location>
</feature>
<protein>
    <recommendedName>
        <fullName evidence="6">Amino acid transporter transmembrane domain-containing protein</fullName>
    </recommendedName>
</protein>
<evidence type="ECO:0000259" key="6">
    <source>
        <dbReference type="Pfam" id="PF01490"/>
    </source>
</evidence>
<dbReference type="GO" id="GO:0005774">
    <property type="term" value="C:vacuolar membrane"/>
    <property type="evidence" value="ECO:0007669"/>
    <property type="project" value="TreeGrafter"/>
</dbReference>
<feature type="domain" description="Amino acid transporter transmembrane" evidence="6">
    <location>
        <begin position="11"/>
        <end position="90"/>
    </location>
</feature>
<keyword evidence="2 5" id="KW-0812">Transmembrane</keyword>
<evidence type="ECO:0000256" key="3">
    <source>
        <dbReference type="ARBA" id="ARBA00022989"/>
    </source>
</evidence>
<keyword evidence="3 5" id="KW-1133">Transmembrane helix</keyword>
<evidence type="ECO:0000313" key="7">
    <source>
        <dbReference type="EMBL" id="KAG3210079.1"/>
    </source>
</evidence>
<evidence type="ECO:0000313" key="8">
    <source>
        <dbReference type="EMBL" id="RAW26651.1"/>
    </source>
</evidence>
<dbReference type="EMBL" id="RCMV01001151">
    <property type="protein sequence ID" value="KAG3210079.1"/>
    <property type="molecule type" value="Genomic_DNA"/>
</dbReference>
<accession>A0A329RQD4</accession>
<sequence>MPGNFSRARPVLGIIGMAFMAFANFYGAVSICRVMLLAPTSVWTYGDLGEWVLGEPGRYLTVVVQVTGCLIIPCAFLVSAERYWMATSQALSLRRRGPFSWLSQSCLRASCLLSRKELALRL</sequence>
<evidence type="ECO:0000256" key="2">
    <source>
        <dbReference type="ARBA" id="ARBA00022692"/>
    </source>
</evidence>
<dbReference type="PANTHER" id="PTHR22950">
    <property type="entry name" value="AMINO ACID TRANSPORTER"/>
    <property type="match status" value="1"/>
</dbReference>
<dbReference type="VEuPathDB" id="FungiDB:PC110_g16947"/>
<comment type="caution">
    <text evidence="8">The sequence shown here is derived from an EMBL/GenBank/DDBJ whole genome shotgun (WGS) entry which is preliminary data.</text>
</comment>
<gene>
    <name evidence="8" type="ORF">PC110_g16947</name>
    <name evidence="7" type="ORF">PC129_g18921</name>
</gene>
<dbReference type="Proteomes" id="UP000760860">
    <property type="component" value="Unassembled WGS sequence"/>
</dbReference>
<comment type="subcellular location">
    <subcellularLocation>
        <location evidence="1">Membrane</location>
        <topology evidence="1">Multi-pass membrane protein</topology>
    </subcellularLocation>
</comment>
<name>A0A329RQD4_9STRA</name>
<dbReference type="InterPro" id="IPR013057">
    <property type="entry name" value="AA_transpt_TM"/>
</dbReference>
<proteinExistence type="predicted"/>
<dbReference type="Pfam" id="PF01490">
    <property type="entry name" value="Aa_trans"/>
    <property type="match status" value="1"/>
</dbReference>
<keyword evidence="4 5" id="KW-0472">Membrane</keyword>
<dbReference type="OrthoDB" id="40134at2759"/>
<evidence type="ECO:0000256" key="4">
    <source>
        <dbReference type="ARBA" id="ARBA00023136"/>
    </source>
</evidence>
<keyword evidence="9" id="KW-1185">Reference proteome</keyword>